<dbReference type="EMBL" id="ODYU01006261">
    <property type="protein sequence ID" value="SOQ47942.1"/>
    <property type="molecule type" value="Genomic_DNA"/>
</dbReference>
<dbReference type="Gene3D" id="1.10.150.50">
    <property type="entry name" value="Transcription Factor, Ets-1"/>
    <property type="match status" value="1"/>
</dbReference>
<feature type="compositionally biased region" description="Basic and acidic residues" evidence="1">
    <location>
        <begin position="388"/>
        <end position="398"/>
    </location>
</feature>
<organism evidence="2">
    <name type="scientific">Spodoptera frugiperda</name>
    <name type="common">Fall armyworm</name>
    <dbReference type="NCBI Taxonomy" id="7108"/>
    <lineage>
        <taxon>Eukaryota</taxon>
        <taxon>Metazoa</taxon>
        <taxon>Ecdysozoa</taxon>
        <taxon>Arthropoda</taxon>
        <taxon>Hexapoda</taxon>
        <taxon>Insecta</taxon>
        <taxon>Pterygota</taxon>
        <taxon>Neoptera</taxon>
        <taxon>Endopterygota</taxon>
        <taxon>Lepidoptera</taxon>
        <taxon>Glossata</taxon>
        <taxon>Ditrysia</taxon>
        <taxon>Noctuoidea</taxon>
        <taxon>Noctuidae</taxon>
        <taxon>Amphipyrinae</taxon>
        <taxon>Spodoptera</taxon>
    </lineage>
</organism>
<feature type="region of interest" description="Disordered" evidence="1">
    <location>
        <begin position="374"/>
        <end position="407"/>
    </location>
</feature>
<gene>
    <name evidence="2" type="ORF">SFRICE_005519</name>
</gene>
<evidence type="ECO:0000313" key="2">
    <source>
        <dbReference type="EMBL" id="SOQ47942.1"/>
    </source>
</evidence>
<accession>A0A2H1W519</accession>
<proteinExistence type="predicted"/>
<name>A0A2H1W519_SPOFR</name>
<dbReference type="SUPFAM" id="SSF47769">
    <property type="entry name" value="SAM/Pointed domain"/>
    <property type="match status" value="1"/>
</dbReference>
<evidence type="ECO:0000256" key="1">
    <source>
        <dbReference type="SAM" id="MobiDB-lite"/>
    </source>
</evidence>
<protein>
    <submittedName>
        <fullName evidence="2">SFRICE_005519</fullName>
    </submittedName>
</protein>
<sequence length="1361" mass="154950">MQQPMNQAEPIGGQQAMQQQMVLCPVRFVYETQVLVQPGDQIQPNQTFFINPQNPPPWMNRPAPNPVVYVQQLPNNVVHQVQPQIDQNQLYLQQNFANFQLQQHMLAQNQQPNQGMQIANIVPNMVQTVQPNMQPNDRNMTATPNPQQMQTNPQMIQNQINVQRQVQNQPQPVDVQRQVYMNVRPQMNQQMNIARPVMSLNQIQNMQAMANMQNLQIQQANAGQTFVQNIGQRMPQNVNPVRPQIMGNNMMNVQNVQTIPNVQNAQTVQNVQNIQNIQNITMKPPQPPSEANKVMNTVGTAPPQVRNFAQNYNCRPIQPRRRFESPNVPKMQPQPNIPVQQPLHIPVQPPPPPTQYNQERANSHTVVSNIATNTNFLNNPNVSRKRKSESPDEIEHKMAPQPPPKPIYKNIQQGITITKISNEIGTNTSPQHSKSNTNNVKMNSTAVQMTPAPQLMVVEAPETSDASKKTINDTRTVIAPVTESDKLIRNTVFTQARGRVLQDKINDTLPIQVVENKTPESVQNATETRTDNEVQTEKDAVMTEPPVDKVQPEKAVSIPQTETVKVDVNIATEKKVVEVKNDVSKDVVKREEENKSPDIQEGKLVIDESKDQIIEVKDEKMDIPERYPQKQDILTHVVDGYVIQESNFAFPIRKPLIEKTLHANLKAESEATDALKECMKEEMKNPEVDGQLLPFHYLLLHCEKKKEEEEKEDVKQMNPFADLQHTTVKTWTVEDLSSHLMKYDWKDTVSVFQDHEIDGESLFLVSKNQLIPKTCNYRPKQSTIRHKLSIQKEATKNSSNIQQGENFDKDIATAESNIEKLKKVIERLERNDIIVTEIHDNGNDNGNKVQESDEIMEKEEKAVFKDAHVNLKRILLQNYIVPTNSNSYDITNEFRDGPSNMNEYSASNNYETTTEKHGKVIIEINTENDEENTHNKITIKEHDNTEEKVVFKEAYVNLRRLLLDKYATNIDEPHTEENIETNNNIRVYLKTKHDIDNIVNEIDKNTDSIPELPKAIDPVDNESGFSLAVKQQFDDLIPGTSDGLKGVVYEAKKESEGVKGDKKHVLTHVIDGFIIQESSYPFPVQKSFPLMPTSSALEQISTQYTAEELEEKIIDENLNAPEQYSTESTAEDLEDKIISYNENFNAPEQYSTEFTAEDIQKNIIEVNENLDAPELISTQSTTEDIQENIIEVNENFNAPEQTITESTAEEIEEKIVEVNEYFNLPEQITTESTSEELEEQIISEHENVNAPEQYNSECTAEDEIENLNAPEQISTESTAEDENENLNPFRRLQHSLVKAWTTADLSNHLLKFGWTDAASILSDNEIDGESLFMVSKSQLILIGIEEDQADCIEDFLQGGPK</sequence>
<dbReference type="InterPro" id="IPR013761">
    <property type="entry name" value="SAM/pointed_sf"/>
</dbReference>
<reference evidence="2" key="1">
    <citation type="submission" date="2016-07" db="EMBL/GenBank/DDBJ databases">
        <authorList>
            <person name="Bretaudeau A."/>
        </authorList>
    </citation>
    <scope>NUCLEOTIDE SEQUENCE</scope>
    <source>
        <strain evidence="2">Rice</strain>
        <tissue evidence="2">Whole body</tissue>
    </source>
</reference>